<feature type="transmembrane region" description="Helical" evidence="1">
    <location>
        <begin position="52"/>
        <end position="69"/>
    </location>
</feature>
<reference evidence="2" key="1">
    <citation type="submission" date="2021-02" db="EMBL/GenBank/DDBJ databases">
        <authorList>
            <person name="Nowell W R."/>
        </authorList>
    </citation>
    <scope>NUCLEOTIDE SEQUENCE</scope>
</reference>
<feature type="transmembrane region" description="Helical" evidence="1">
    <location>
        <begin position="12"/>
        <end position="32"/>
    </location>
</feature>
<organism evidence="2 3">
    <name type="scientific">Adineta ricciae</name>
    <name type="common">Rotifer</name>
    <dbReference type="NCBI Taxonomy" id="249248"/>
    <lineage>
        <taxon>Eukaryota</taxon>
        <taxon>Metazoa</taxon>
        <taxon>Spiralia</taxon>
        <taxon>Gnathifera</taxon>
        <taxon>Rotifera</taxon>
        <taxon>Eurotatoria</taxon>
        <taxon>Bdelloidea</taxon>
        <taxon>Adinetida</taxon>
        <taxon>Adinetidae</taxon>
        <taxon>Adineta</taxon>
    </lineage>
</organism>
<evidence type="ECO:0000313" key="2">
    <source>
        <dbReference type="EMBL" id="CAF0880287.1"/>
    </source>
</evidence>
<name>A0A813Y7C2_ADIRI</name>
<keyword evidence="1" id="KW-0812">Transmembrane</keyword>
<keyword evidence="1" id="KW-0472">Membrane</keyword>
<proteinExistence type="predicted"/>
<dbReference type="AlphaFoldDB" id="A0A813Y7C2"/>
<gene>
    <name evidence="2" type="ORF">EDS130_LOCUS8755</name>
</gene>
<comment type="caution">
    <text evidence="2">The sequence shown here is derived from an EMBL/GenBank/DDBJ whole genome shotgun (WGS) entry which is preliminary data.</text>
</comment>
<dbReference type="EMBL" id="CAJNOJ010000028">
    <property type="protein sequence ID" value="CAF0880287.1"/>
    <property type="molecule type" value="Genomic_DNA"/>
</dbReference>
<keyword evidence="1" id="KW-1133">Transmembrane helix</keyword>
<sequence length="72" mass="8489">MMLDILDSPIAILGIIMLHNLWNHVALTIIYIKHCLVDVKNQRKSKINTKTFASFILIVHYWSLFNYLFERG</sequence>
<dbReference type="Proteomes" id="UP000663852">
    <property type="component" value="Unassembled WGS sequence"/>
</dbReference>
<evidence type="ECO:0000313" key="3">
    <source>
        <dbReference type="Proteomes" id="UP000663852"/>
    </source>
</evidence>
<protein>
    <submittedName>
        <fullName evidence="2">Uncharacterized protein</fullName>
    </submittedName>
</protein>
<evidence type="ECO:0000256" key="1">
    <source>
        <dbReference type="SAM" id="Phobius"/>
    </source>
</evidence>
<accession>A0A813Y7C2</accession>